<gene>
    <name evidence="4" type="ORF">I8531_003466</name>
</gene>
<reference evidence="4" key="2">
    <citation type="submission" date="2020-10" db="EMBL/GenBank/DDBJ databases">
        <authorList>
            <consortium name="NCBI Pathogen Detection Project"/>
        </authorList>
    </citation>
    <scope>NUCLEOTIDE SEQUENCE</scope>
    <source>
        <strain evidence="4">CAVp300</strain>
    </source>
</reference>
<dbReference type="EMBL" id="DACSUM010000030">
    <property type="protein sequence ID" value="HAT3583136.1"/>
    <property type="molecule type" value="Genomic_DNA"/>
</dbReference>
<evidence type="ECO:0000256" key="2">
    <source>
        <dbReference type="ARBA" id="ARBA00023315"/>
    </source>
</evidence>
<organism evidence="4 5">
    <name type="scientific">Kluyvera intermedia</name>
    <name type="common">Enterobacter intermedius</name>
    <dbReference type="NCBI Taxonomy" id="61648"/>
    <lineage>
        <taxon>Bacteria</taxon>
        <taxon>Pseudomonadati</taxon>
        <taxon>Pseudomonadota</taxon>
        <taxon>Gammaproteobacteria</taxon>
        <taxon>Enterobacterales</taxon>
        <taxon>Enterobacteriaceae</taxon>
        <taxon>Kluyvera</taxon>
    </lineage>
</organism>
<dbReference type="Proteomes" id="UP000867740">
    <property type="component" value="Unassembled WGS sequence"/>
</dbReference>
<dbReference type="InterPro" id="IPR016181">
    <property type="entry name" value="Acyl_CoA_acyltransferase"/>
</dbReference>
<evidence type="ECO:0000256" key="1">
    <source>
        <dbReference type="ARBA" id="ARBA00022679"/>
    </source>
</evidence>
<dbReference type="Gene3D" id="3.40.630.30">
    <property type="match status" value="1"/>
</dbReference>
<dbReference type="Pfam" id="PF00583">
    <property type="entry name" value="Acetyltransf_1"/>
    <property type="match status" value="1"/>
</dbReference>
<reference evidence="4" key="1">
    <citation type="journal article" date="2018" name="Genome Biol.">
        <title>SKESA: strategic k-mer extension for scrupulous assemblies.</title>
        <authorList>
            <person name="Souvorov A."/>
            <person name="Agarwala R."/>
            <person name="Lipman D.J."/>
        </authorList>
    </citation>
    <scope>NUCLEOTIDE SEQUENCE</scope>
    <source>
        <strain evidence="4">CAVp300</strain>
    </source>
</reference>
<name>A0A9P3WHH3_KLUIN</name>
<protein>
    <submittedName>
        <fullName evidence="4">GNAT family N-acetyltransferase</fullName>
    </submittedName>
</protein>
<evidence type="ECO:0000313" key="4">
    <source>
        <dbReference type="EMBL" id="HAT3583136.1"/>
    </source>
</evidence>
<dbReference type="PANTHER" id="PTHR43877:SF2">
    <property type="entry name" value="AMINOALKYLPHOSPHONATE N-ACETYLTRANSFERASE-RELATED"/>
    <property type="match status" value="1"/>
</dbReference>
<proteinExistence type="predicted"/>
<dbReference type="PANTHER" id="PTHR43877">
    <property type="entry name" value="AMINOALKYLPHOSPHONATE N-ACETYLTRANSFERASE-RELATED-RELATED"/>
    <property type="match status" value="1"/>
</dbReference>
<sequence>MLTICKAQVDDAERLHDMAYASYTYHFAHLWQEKDELANFLTQEYALPVVQQSVQDKRCCWLIALSDGIPVGFAKFSWHAAAGPQGPSGTLLHKLYFLPQATGKGYGEQVIQEVIRRARAHGEHFLWLEVLDANPQARRFYERQGFQHLRDTVFSTASQQSTLHILGKAI</sequence>
<dbReference type="RefSeq" id="WP_047372200.1">
    <property type="nucleotide sequence ID" value="NZ_CABMNU010000005.1"/>
</dbReference>
<dbReference type="GO" id="GO:0016747">
    <property type="term" value="F:acyltransferase activity, transferring groups other than amino-acyl groups"/>
    <property type="evidence" value="ECO:0007669"/>
    <property type="project" value="InterPro"/>
</dbReference>
<comment type="caution">
    <text evidence="4">The sequence shown here is derived from an EMBL/GenBank/DDBJ whole genome shotgun (WGS) entry which is preliminary data.</text>
</comment>
<evidence type="ECO:0000313" key="5">
    <source>
        <dbReference type="Proteomes" id="UP000867740"/>
    </source>
</evidence>
<feature type="domain" description="N-acetyltransferase" evidence="3">
    <location>
        <begin position="2"/>
        <end position="170"/>
    </location>
</feature>
<dbReference type="InterPro" id="IPR050832">
    <property type="entry name" value="Bact_Acetyltransf"/>
</dbReference>
<dbReference type="InterPro" id="IPR000182">
    <property type="entry name" value="GNAT_dom"/>
</dbReference>
<dbReference type="AlphaFoldDB" id="A0A9P3WHH3"/>
<evidence type="ECO:0000259" key="3">
    <source>
        <dbReference type="PROSITE" id="PS51186"/>
    </source>
</evidence>
<accession>A0A9P3WHH3</accession>
<keyword evidence="1" id="KW-0808">Transferase</keyword>
<dbReference type="CDD" id="cd04301">
    <property type="entry name" value="NAT_SF"/>
    <property type="match status" value="1"/>
</dbReference>
<dbReference type="SUPFAM" id="SSF55729">
    <property type="entry name" value="Acyl-CoA N-acyltransferases (Nat)"/>
    <property type="match status" value="1"/>
</dbReference>
<dbReference type="PROSITE" id="PS51186">
    <property type="entry name" value="GNAT"/>
    <property type="match status" value="1"/>
</dbReference>
<keyword evidence="2" id="KW-0012">Acyltransferase</keyword>